<dbReference type="PROSITE" id="PS50930">
    <property type="entry name" value="HTH_LYTTR"/>
    <property type="match status" value="1"/>
</dbReference>
<keyword evidence="4" id="KW-1185">Reference proteome</keyword>
<sequence length="312" mass="34036">MGARNAAPRRGTRPRLRNCARIFGICTCRGSGGAFAMREFADFQLDAWLRERSAEICLALGLGLIFAFFGPYRTYEQAFLARLGFWAGLLACWYVLASLIEAALDKRAFYRRAGPWLQRAMLIALTSAPMVLIAGPAAHALTGWEASVSEVVELYWRTALVGCVVTLITKGALTPATGRAPAFAPAAEDAALALESPAERFEAVQPEPPQASRLIARLPLELRGRLICLQMEDHYVRVHTDRGSALLLMRLSDAMSEAEPISGMQIHRSWWVANDAIKSFDRVGRTGQLSLSNGVTAPVSQRHLAAVTEAAP</sequence>
<organism evidence="3 4">
    <name type="scientific">Hansschlegelia quercus</name>
    <dbReference type="NCBI Taxonomy" id="2528245"/>
    <lineage>
        <taxon>Bacteria</taxon>
        <taxon>Pseudomonadati</taxon>
        <taxon>Pseudomonadota</taxon>
        <taxon>Alphaproteobacteria</taxon>
        <taxon>Hyphomicrobiales</taxon>
        <taxon>Methylopilaceae</taxon>
        <taxon>Hansschlegelia</taxon>
    </lineage>
</organism>
<feature type="transmembrane region" description="Helical" evidence="1">
    <location>
        <begin position="116"/>
        <end position="134"/>
    </location>
</feature>
<evidence type="ECO:0000313" key="3">
    <source>
        <dbReference type="EMBL" id="TBN48648.1"/>
    </source>
</evidence>
<feature type="domain" description="HTH LytTR-type" evidence="2">
    <location>
        <begin position="226"/>
        <end position="312"/>
    </location>
</feature>
<dbReference type="Pfam" id="PF04397">
    <property type="entry name" value="LytTR"/>
    <property type="match status" value="1"/>
</dbReference>
<gene>
    <name evidence="3" type="ORF">EYR15_13755</name>
</gene>
<accession>A0A4Q9GHM0</accession>
<evidence type="ECO:0000256" key="1">
    <source>
        <dbReference type="SAM" id="Phobius"/>
    </source>
</evidence>
<dbReference type="Proteomes" id="UP000291613">
    <property type="component" value="Unassembled WGS sequence"/>
</dbReference>
<dbReference type="Gene3D" id="2.40.50.1020">
    <property type="entry name" value="LytTr DNA-binding domain"/>
    <property type="match status" value="1"/>
</dbReference>
<protein>
    <submittedName>
        <fullName evidence="3">LytTR family transcriptional regulator</fullName>
    </submittedName>
</protein>
<dbReference type="SMART" id="SM00850">
    <property type="entry name" value="LytTR"/>
    <property type="match status" value="1"/>
</dbReference>
<feature type="transmembrane region" description="Helical" evidence="1">
    <location>
        <begin position="84"/>
        <end position="104"/>
    </location>
</feature>
<reference evidence="3 4" key="1">
    <citation type="submission" date="2019-02" db="EMBL/GenBank/DDBJ databases">
        <title>Hansschlegelia quercus sp. nov., a novel methylotrophic bacterium from buds of oak (Quercus robur L.).</title>
        <authorList>
            <person name="Agafonova N.V."/>
            <person name="Kaparullina E.N."/>
            <person name="Grouzdev D.S."/>
            <person name="Doronina N.V."/>
        </authorList>
    </citation>
    <scope>NUCLEOTIDE SEQUENCE [LARGE SCALE GENOMIC DNA]</scope>
    <source>
        <strain evidence="3 4">Dub</strain>
    </source>
</reference>
<keyword evidence="1" id="KW-0472">Membrane</keyword>
<evidence type="ECO:0000313" key="4">
    <source>
        <dbReference type="Proteomes" id="UP000291613"/>
    </source>
</evidence>
<keyword evidence="1" id="KW-1133">Transmembrane helix</keyword>
<dbReference type="EMBL" id="SIUB01000007">
    <property type="protein sequence ID" value="TBN48648.1"/>
    <property type="molecule type" value="Genomic_DNA"/>
</dbReference>
<name>A0A4Q9GHM0_9HYPH</name>
<feature type="transmembrane region" description="Helical" evidence="1">
    <location>
        <begin position="53"/>
        <end position="72"/>
    </location>
</feature>
<dbReference type="OrthoDB" id="7028951at2"/>
<keyword evidence="1" id="KW-0812">Transmembrane</keyword>
<proteinExistence type="predicted"/>
<dbReference type="AlphaFoldDB" id="A0A4Q9GHM0"/>
<dbReference type="GO" id="GO:0003677">
    <property type="term" value="F:DNA binding"/>
    <property type="evidence" value="ECO:0007669"/>
    <property type="project" value="InterPro"/>
</dbReference>
<comment type="caution">
    <text evidence="3">The sequence shown here is derived from an EMBL/GenBank/DDBJ whole genome shotgun (WGS) entry which is preliminary data.</text>
</comment>
<dbReference type="InterPro" id="IPR007492">
    <property type="entry name" value="LytTR_DNA-bd_dom"/>
</dbReference>
<evidence type="ECO:0000259" key="2">
    <source>
        <dbReference type="PROSITE" id="PS50930"/>
    </source>
</evidence>